<organism evidence="1 2">
    <name type="scientific">Tetrahymena thermophila (strain SB210)</name>
    <dbReference type="NCBI Taxonomy" id="312017"/>
    <lineage>
        <taxon>Eukaryota</taxon>
        <taxon>Sar</taxon>
        <taxon>Alveolata</taxon>
        <taxon>Ciliophora</taxon>
        <taxon>Intramacronucleata</taxon>
        <taxon>Oligohymenophorea</taxon>
        <taxon>Hymenostomatida</taxon>
        <taxon>Tetrahymenina</taxon>
        <taxon>Tetrahymenidae</taxon>
        <taxon>Tetrahymena</taxon>
    </lineage>
</organism>
<dbReference type="HOGENOM" id="CLU_2745688_0_0_1"/>
<name>Q22NW2_TETTS</name>
<evidence type="ECO:0000313" key="1">
    <source>
        <dbReference type="EMBL" id="EAR87049.1"/>
    </source>
</evidence>
<accession>Q22NW2</accession>
<dbReference type="Proteomes" id="UP000009168">
    <property type="component" value="Unassembled WGS sequence"/>
</dbReference>
<dbReference type="GeneID" id="7826795"/>
<dbReference type="InParanoid" id="Q22NW2"/>
<sequence length="71" mass="8370">MGKQKERSDQTKHAQSEMILCIYLKVTIYILHQFEIGFQFYKSSQSKINSQIAEIIVSCENHNHKNQKNKI</sequence>
<proteinExistence type="predicted"/>
<keyword evidence="2" id="KW-1185">Reference proteome</keyword>
<dbReference type="KEGG" id="tet:TTHERM_00418330"/>
<dbReference type="RefSeq" id="XP_001007294.1">
    <property type="nucleotide sequence ID" value="XM_001007294.1"/>
</dbReference>
<dbReference type="AlphaFoldDB" id="Q22NW2"/>
<dbReference type="EMBL" id="GG662856">
    <property type="protein sequence ID" value="EAR87049.1"/>
    <property type="molecule type" value="Genomic_DNA"/>
</dbReference>
<evidence type="ECO:0000313" key="2">
    <source>
        <dbReference type="Proteomes" id="UP000009168"/>
    </source>
</evidence>
<gene>
    <name evidence="1" type="ORF">TTHERM_00418330</name>
</gene>
<reference evidence="2" key="1">
    <citation type="journal article" date="2006" name="PLoS Biol.">
        <title>Macronuclear genome sequence of the ciliate Tetrahymena thermophila, a model eukaryote.</title>
        <authorList>
            <person name="Eisen J.A."/>
            <person name="Coyne R.S."/>
            <person name="Wu M."/>
            <person name="Wu D."/>
            <person name="Thiagarajan M."/>
            <person name="Wortman J.R."/>
            <person name="Badger J.H."/>
            <person name="Ren Q."/>
            <person name="Amedeo P."/>
            <person name="Jones K.M."/>
            <person name="Tallon L.J."/>
            <person name="Delcher A.L."/>
            <person name="Salzberg S.L."/>
            <person name="Silva J.C."/>
            <person name="Haas B.J."/>
            <person name="Majoros W.H."/>
            <person name="Farzad M."/>
            <person name="Carlton J.M."/>
            <person name="Smith R.K. Jr."/>
            <person name="Garg J."/>
            <person name="Pearlman R.E."/>
            <person name="Karrer K.M."/>
            <person name="Sun L."/>
            <person name="Manning G."/>
            <person name="Elde N.C."/>
            <person name="Turkewitz A.P."/>
            <person name="Asai D.J."/>
            <person name="Wilkes D.E."/>
            <person name="Wang Y."/>
            <person name="Cai H."/>
            <person name="Collins K."/>
            <person name="Stewart B.A."/>
            <person name="Lee S.R."/>
            <person name="Wilamowska K."/>
            <person name="Weinberg Z."/>
            <person name="Ruzzo W.L."/>
            <person name="Wloga D."/>
            <person name="Gaertig J."/>
            <person name="Frankel J."/>
            <person name="Tsao C.-C."/>
            <person name="Gorovsky M.A."/>
            <person name="Keeling P.J."/>
            <person name="Waller R.F."/>
            <person name="Patron N.J."/>
            <person name="Cherry J.M."/>
            <person name="Stover N.A."/>
            <person name="Krieger C.J."/>
            <person name="del Toro C."/>
            <person name="Ryder H.F."/>
            <person name="Williamson S.C."/>
            <person name="Barbeau R.A."/>
            <person name="Hamilton E.P."/>
            <person name="Orias E."/>
        </authorList>
    </citation>
    <scope>NUCLEOTIDE SEQUENCE [LARGE SCALE GENOMIC DNA]</scope>
    <source>
        <strain evidence="2">SB210</strain>
    </source>
</reference>
<protein>
    <submittedName>
        <fullName evidence="1">Uncharacterized protein</fullName>
    </submittedName>
</protein>